<evidence type="ECO:0000313" key="1">
    <source>
        <dbReference type="EMBL" id="SIB19403.1"/>
    </source>
</evidence>
<dbReference type="AlphaFoldDB" id="A0AB38D0K3"/>
<accession>A0AB38D0K3</accession>
<dbReference type="EMBL" id="FSHM01000004">
    <property type="protein sequence ID" value="SIB19403.1"/>
    <property type="molecule type" value="Genomic_DNA"/>
</dbReference>
<sequence length="142" mass="15746">MKLNRITELVANSAHLDGLSNKILKHADAVEVLESGVLKVISRSVHDDATCEDSLYLAPGEWKSFAQRGTTVVIESEVQVFDFEMGLSTEGCVNFVAAYFERAEGYDPDNARDLAREVVYNQPVGKVYGSNKVKFRFVSNPN</sequence>
<organism evidence="1 2">
    <name type="scientific">Mycobacteroides abscessus subsp. abscessus</name>
    <dbReference type="NCBI Taxonomy" id="1185650"/>
    <lineage>
        <taxon>Bacteria</taxon>
        <taxon>Bacillati</taxon>
        <taxon>Actinomycetota</taxon>
        <taxon>Actinomycetes</taxon>
        <taxon>Mycobacteriales</taxon>
        <taxon>Mycobacteriaceae</taxon>
        <taxon>Mycobacteroides</taxon>
        <taxon>Mycobacteroides abscessus</taxon>
    </lineage>
</organism>
<gene>
    <name evidence="1" type="ORF">SAMEA2070301_03186</name>
</gene>
<comment type="caution">
    <text evidence="1">The sequence shown here is derived from an EMBL/GenBank/DDBJ whole genome shotgun (WGS) entry which is preliminary data.</text>
</comment>
<proteinExistence type="predicted"/>
<evidence type="ECO:0000313" key="2">
    <source>
        <dbReference type="Proteomes" id="UP000185210"/>
    </source>
</evidence>
<name>A0AB38D0K3_9MYCO</name>
<dbReference type="Proteomes" id="UP000185210">
    <property type="component" value="Unassembled WGS sequence"/>
</dbReference>
<dbReference type="RefSeq" id="WP_074292947.1">
    <property type="nucleotide sequence ID" value="NZ_FSFF01000001.1"/>
</dbReference>
<reference evidence="1 2" key="1">
    <citation type="submission" date="2016-11" db="EMBL/GenBank/DDBJ databases">
        <authorList>
            <consortium name="Pathogen Informatics"/>
        </authorList>
    </citation>
    <scope>NUCLEOTIDE SEQUENCE [LARGE SCALE GENOMIC DNA]</scope>
    <source>
        <strain evidence="1 2">104</strain>
    </source>
</reference>
<protein>
    <submittedName>
        <fullName evidence="1">Uncharacterized protein</fullName>
    </submittedName>
</protein>